<dbReference type="EMBL" id="BPWL01000003">
    <property type="protein sequence ID" value="GJJ08953.1"/>
    <property type="molecule type" value="Genomic_DNA"/>
</dbReference>
<dbReference type="InterPro" id="IPR036188">
    <property type="entry name" value="FAD/NAD-bd_sf"/>
</dbReference>
<dbReference type="SUPFAM" id="SSF51905">
    <property type="entry name" value="FAD/NAD(P)-binding domain"/>
    <property type="match status" value="2"/>
</dbReference>
<dbReference type="InterPro" id="IPR050982">
    <property type="entry name" value="Auxin_biosynth/cation_transpt"/>
</dbReference>
<name>A0AAV5A8H1_9AGAM</name>
<dbReference type="PANTHER" id="PTHR43539:SF68">
    <property type="entry name" value="FLAVIN-BINDING MONOOXYGENASE-LIKE PROTEIN (AFU_ORTHOLOGUE AFUA_4G09220)"/>
    <property type="match status" value="1"/>
</dbReference>
<protein>
    <recommendedName>
        <fullName evidence="4">Flavin-containing monooxygenase</fullName>
    </recommendedName>
</protein>
<dbReference type="Proteomes" id="UP001050691">
    <property type="component" value="Unassembled WGS sequence"/>
</dbReference>
<gene>
    <name evidence="2" type="ORF">Clacol_003173</name>
</gene>
<sequence length="567" mass="63013">MGVTALDDEVTLPTLERLGARVPEDLDIVKVSGEWTQKFSKAMESGCVDSVVSLFIEDGFWRDMLAFTWEFRTFYRACTIKKFLQARLTKTKPTNIKLSAHKDQQPSKCSPSPELFWIQAALTFETNVGKCSGIVSLVPTANNEWKAFLFYSNLEEVGNTPDKVGVHRIIRSNVSWIDERAKEMAFEDIGPKVLVIGAGQAGLGVASRLKVKGIPCLVVDKIARVGDNWRNRYKTLCLHDSSWMAHMPYLNFPPTWPGFTPGQKYGDWLEFYAQMMDLNVWTSTEVQKVERDDNSDQWVVTLRKADGTIRVLQPKYVVMGLGFGEPSIPAIPGADTFKGTLMHAYSHREGSYGAGKKVVVIGSATAALFADNDIPIEIKDRISAATPTLVSKRMHQIGMKRVMEVDKDIHEGLKKAGFKLDFGIDGSGWLFLATLKLGGYYLDVGASQMIIDGKIKMKNGSVKSLTPKGVTFEDGSQLDADIIIYATGLSGIHSPIQRILGKELTSKLKPYGISNEGELQGAWRETGLKNLFVHIGNTRLCRFHSNHISLVIQAKEEGLFTDVYDVE</sequence>
<evidence type="ECO:0008006" key="4">
    <source>
        <dbReference type="Google" id="ProtNLM"/>
    </source>
</evidence>
<organism evidence="2 3">
    <name type="scientific">Clathrus columnatus</name>
    <dbReference type="NCBI Taxonomy" id="1419009"/>
    <lineage>
        <taxon>Eukaryota</taxon>
        <taxon>Fungi</taxon>
        <taxon>Dikarya</taxon>
        <taxon>Basidiomycota</taxon>
        <taxon>Agaricomycotina</taxon>
        <taxon>Agaricomycetes</taxon>
        <taxon>Phallomycetidae</taxon>
        <taxon>Phallales</taxon>
        <taxon>Clathraceae</taxon>
        <taxon>Clathrus</taxon>
    </lineage>
</organism>
<keyword evidence="3" id="KW-1185">Reference proteome</keyword>
<keyword evidence="1" id="KW-0560">Oxidoreductase</keyword>
<dbReference type="GO" id="GO:0050660">
    <property type="term" value="F:flavin adenine dinucleotide binding"/>
    <property type="evidence" value="ECO:0007669"/>
    <property type="project" value="TreeGrafter"/>
</dbReference>
<proteinExistence type="predicted"/>
<evidence type="ECO:0000313" key="2">
    <source>
        <dbReference type="EMBL" id="GJJ08953.1"/>
    </source>
</evidence>
<dbReference type="Pfam" id="PF13738">
    <property type="entry name" value="Pyr_redox_3"/>
    <property type="match status" value="1"/>
</dbReference>
<dbReference type="Gene3D" id="3.50.50.60">
    <property type="entry name" value="FAD/NAD(P)-binding domain"/>
    <property type="match status" value="1"/>
</dbReference>
<comment type="caution">
    <text evidence="2">The sequence shown here is derived from an EMBL/GenBank/DDBJ whole genome shotgun (WGS) entry which is preliminary data.</text>
</comment>
<dbReference type="GO" id="GO:0004497">
    <property type="term" value="F:monooxygenase activity"/>
    <property type="evidence" value="ECO:0007669"/>
    <property type="project" value="TreeGrafter"/>
</dbReference>
<evidence type="ECO:0000256" key="1">
    <source>
        <dbReference type="ARBA" id="ARBA00023002"/>
    </source>
</evidence>
<dbReference type="PANTHER" id="PTHR43539">
    <property type="entry name" value="FLAVIN-BINDING MONOOXYGENASE-LIKE PROTEIN (AFU_ORTHOLOGUE AFUA_4G09220)"/>
    <property type="match status" value="1"/>
</dbReference>
<accession>A0AAV5A8H1</accession>
<reference evidence="2" key="1">
    <citation type="submission" date="2021-10" db="EMBL/GenBank/DDBJ databases">
        <title>De novo Genome Assembly of Clathrus columnatus (Basidiomycota, Fungi) Using Illumina and Nanopore Sequence Data.</title>
        <authorList>
            <person name="Ogiso-Tanaka E."/>
            <person name="Itagaki H."/>
            <person name="Hosoya T."/>
            <person name="Hosaka K."/>
        </authorList>
    </citation>
    <scope>NUCLEOTIDE SEQUENCE</scope>
    <source>
        <strain evidence="2">MO-923</strain>
    </source>
</reference>
<dbReference type="AlphaFoldDB" id="A0AAV5A8H1"/>
<evidence type="ECO:0000313" key="3">
    <source>
        <dbReference type="Proteomes" id="UP001050691"/>
    </source>
</evidence>